<sequence length="145" mass="16898">MFGWFKRYDVHLSPEVKGRILKDGEPIADVEVYRELMHAKNYMEKTVTDSEGRFSFPEKTIRSREPGKLLGVEHITQSITADHGQTTYLLWRTTTTSTTPEKVIVEKLNHMECDLSDPEKLHHFTMAEHPNFTHNIRGICRWPDS</sequence>
<organism evidence="2 3">
    <name type="scientific">Vreelandella halophila</name>
    <dbReference type="NCBI Taxonomy" id="86177"/>
    <lineage>
        <taxon>Bacteria</taxon>
        <taxon>Pseudomonadati</taxon>
        <taxon>Pseudomonadota</taxon>
        <taxon>Gammaproteobacteria</taxon>
        <taxon>Oceanospirillales</taxon>
        <taxon>Halomonadaceae</taxon>
        <taxon>Vreelandella</taxon>
    </lineage>
</organism>
<dbReference type="EMBL" id="WMEX01000002">
    <property type="protein sequence ID" value="MYL26204.1"/>
    <property type="molecule type" value="Genomic_DNA"/>
</dbReference>
<dbReference type="Proteomes" id="UP000460751">
    <property type="component" value="Unassembled WGS sequence"/>
</dbReference>
<evidence type="ECO:0000313" key="2">
    <source>
        <dbReference type="EMBL" id="MYL26204.1"/>
    </source>
</evidence>
<keyword evidence="3" id="KW-1185">Reference proteome</keyword>
<dbReference type="Pfam" id="PF20598">
    <property type="entry name" value="DUF6795"/>
    <property type="match status" value="1"/>
</dbReference>
<feature type="domain" description="DUF6795" evidence="1">
    <location>
        <begin position="16"/>
        <end position="117"/>
    </location>
</feature>
<comment type="caution">
    <text evidence="2">The sequence shown here is derived from an EMBL/GenBank/DDBJ whole genome shotgun (WGS) entry which is preliminary data.</text>
</comment>
<evidence type="ECO:0000313" key="3">
    <source>
        <dbReference type="Proteomes" id="UP000460751"/>
    </source>
</evidence>
<accession>A0A9X5B563</accession>
<dbReference type="InterPro" id="IPR046474">
    <property type="entry name" value="DUF6795"/>
</dbReference>
<dbReference type="AlphaFoldDB" id="A0A9X5B563"/>
<name>A0A9X5B563_9GAMM</name>
<protein>
    <recommendedName>
        <fullName evidence="1">DUF6795 domain-containing protein</fullName>
    </recommendedName>
</protein>
<reference evidence="2 3" key="1">
    <citation type="submission" date="2019-11" db="EMBL/GenBank/DDBJ databases">
        <title>Genome sequences of 17 halophilic strains isolated from different environments.</title>
        <authorList>
            <person name="Furrow R.E."/>
        </authorList>
    </citation>
    <scope>NUCLEOTIDE SEQUENCE [LARGE SCALE GENOMIC DNA]</scope>
    <source>
        <strain evidence="2 3">22507_15_FS</strain>
    </source>
</reference>
<gene>
    <name evidence="2" type="ORF">GLW01_05285</name>
</gene>
<proteinExistence type="predicted"/>
<evidence type="ECO:0000259" key="1">
    <source>
        <dbReference type="Pfam" id="PF20598"/>
    </source>
</evidence>
<dbReference type="OrthoDB" id="6313843at2"/>